<evidence type="ECO:0000256" key="3">
    <source>
        <dbReference type="ARBA" id="ARBA00022884"/>
    </source>
</evidence>
<reference evidence="6" key="1">
    <citation type="submission" date="2018-05" db="EMBL/GenBank/DDBJ databases">
        <authorList>
            <person name="Lanie J.A."/>
            <person name="Ng W.-L."/>
            <person name="Kazmierczak K.M."/>
            <person name="Andrzejewski T.M."/>
            <person name="Davidsen T.M."/>
            <person name="Wayne K.J."/>
            <person name="Tettelin H."/>
            <person name="Glass J.I."/>
            <person name="Rusch D."/>
            <person name="Podicherti R."/>
            <person name="Tsui H.-C.T."/>
            <person name="Winkler M.E."/>
        </authorList>
    </citation>
    <scope>NUCLEOTIDE SEQUENCE</scope>
</reference>
<dbReference type="GO" id="GO:0006412">
    <property type="term" value="P:translation"/>
    <property type="evidence" value="ECO:0007669"/>
    <property type="project" value="InterPro"/>
</dbReference>
<dbReference type="CDD" id="cd00432">
    <property type="entry name" value="Ribosomal_L18_L5e"/>
    <property type="match status" value="1"/>
</dbReference>
<dbReference type="InterPro" id="IPR005484">
    <property type="entry name" value="Ribosomal_uL18_bac/plant/anim"/>
</dbReference>
<evidence type="ECO:0008006" key="7">
    <source>
        <dbReference type="Google" id="ProtNLM"/>
    </source>
</evidence>
<organism evidence="6">
    <name type="scientific">marine metagenome</name>
    <dbReference type="NCBI Taxonomy" id="408172"/>
    <lineage>
        <taxon>unclassified sequences</taxon>
        <taxon>metagenomes</taxon>
        <taxon>ecological metagenomes</taxon>
    </lineage>
</organism>
<keyword evidence="3" id="KW-0694">RNA-binding</keyword>
<dbReference type="EMBL" id="UINC01063629">
    <property type="protein sequence ID" value="SVB91458.1"/>
    <property type="molecule type" value="Genomic_DNA"/>
</dbReference>
<comment type="similarity">
    <text evidence="1">Belongs to the universal ribosomal protein uL18 family.</text>
</comment>
<sequence length="118" mass="13184">MKLSKKRELRQKRRWRIRKKVHGTAERPRLTICFTNKNIHVQCIDDSVARTLVASSTNANDMVGVLPNLDGSAKLGKVFAERAKTAGVTTVVFDRAGRKYHGCVKAFAEAVRDAGIEF</sequence>
<dbReference type="NCBIfam" id="TIGR00060">
    <property type="entry name" value="L18_bact"/>
    <property type="match status" value="1"/>
</dbReference>
<dbReference type="AlphaFoldDB" id="A0A382HVZ6"/>
<name>A0A382HVZ6_9ZZZZ</name>
<dbReference type="InterPro" id="IPR004389">
    <property type="entry name" value="Ribosomal_uL18_bac-type"/>
</dbReference>
<evidence type="ECO:0000256" key="5">
    <source>
        <dbReference type="ARBA" id="ARBA00023274"/>
    </source>
</evidence>
<dbReference type="InterPro" id="IPR057268">
    <property type="entry name" value="Ribosomal_L18"/>
</dbReference>
<dbReference type="PANTHER" id="PTHR12899">
    <property type="entry name" value="39S RIBOSOMAL PROTEIN L18, MITOCHONDRIAL"/>
    <property type="match status" value="1"/>
</dbReference>
<dbReference type="FunFam" id="3.30.420.100:FF:000001">
    <property type="entry name" value="50S ribosomal protein L18"/>
    <property type="match status" value="1"/>
</dbReference>
<dbReference type="GO" id="GO:0003735">
    <property type="term" value="F:structural constituent of ribosome"/>
    <property type="evidence" value="ECO:0007669"/>
    <property type="project" value="InterPro"/>
</dbReference>
<gene>
    <name evidence="6" type="ORF">METZ01_LOCUS244312</name>
</gene>
<dbReference type="GO" id="GO:0008097">
    <property type="term" value="F:5S rRNA binding"/>
    <property type="evidence" value="ECO:0007669"/>
    <property type="project" value="TreeGrafter"/>
</dbReference>
<proteinExistence type="inferred from homology"/>
<keyword evidence="2" id="KW-0699">rRNA-binding</keyword>
<evidence type="ECO:0000256" key="4">
    <source>
        <dbReference type="ARBA" id="ARBA00022980"/>
    </source>
</evidence>
<keyword evidence="4" id="KW-0689">Ribosomal protein</keyword>
<protein>
    <recommendedName>
        <fullName evidence="7">50S ribosomal protein L18</fullName>
    </recommendedName>
</protein>
<dbReference type="HAMAP" id="MF_01337_B">
    <property type="entry name" value="Ribosomal_uL18_B"/>
    <property type="match status" value="1"/>
</dbReference>
<evidence type="ECO:0000313" key="6">
    <source>
        <dbReference type="EMBL" id="SVB91458.1"/>
    </source>
</evidence>
<evidence type="ECO:0000256" key="1">
    <source>
        <dbReference type="ARBA" id="ARBA00007116"/>
    </source>
</evidence>
<evidence type="ECO:0000256" key="2">
    <source>
        <dbReference type="ARBA" id="ARBA00022730"/>
    </source>
</evidence>
<dbReference type="Pfam" id="PF00861">
    <property type="entry name" value="Ribosomal_L18p"/>
    <property type="match status" value="1"/>
</dbReference>
<keyword evidence="5" id="KW-0687">Ribonucleoprotein</keyword>
<accession>A0A382HVZ6</accession>
<dbReference type="SUPFAM" id="SSF53137">
    <property type="entry name" value="Translational machinery components"/>
    <property type="match status" value="1"/>
</dbReference>
<dbReference type="PANTHER" id="PTHR12899:SF3">
    <property type="entry name" value="LARGE RIBOSOMAL SUBUNIT PROTEIN UL18M"/>
    <property type="match status" value="1"/>
</dbReference>
<dbReference type="Gene3D" id="3.30.420.100">
    <property type="match status" value="1"/>
</dbReference>
<dbReference type="GO" id="GO:0022625">
    <property type="term" value="C:cytosolic large ribosomal subunit"/>
    <property type="evidence" value="ECO:0007669"/>
    <property type="project" value="TreeGrafter"/>
</dbReference>